<evidence type="ECO:0000313" key="2">
    <source>
        <dbReference type="EMBL" id="KZV86972.1"/>
    </source>
</evidence>
<organism evidence="2 3">
    <name type="scientific">Exidia glandulosa HHB12029</name>
    <dbReference type="NCBI Taxonomy" id="1314781"/>
    <lineage>
        <taxon>Eukaryota</taxon>
        <taxon>Fungi</taxon>
        <taxon>Dikarya</taxon>
        <taxon>Basidiomycota</taxon>
        <taxon>Agaricomycotina</taxon>
        <taxon>Agaricomycetes</taxon>
        <taxon>Auriculariales</taxon>
        <taxon>Exidiaceae</taxon>
        <taxon>Exidia</taxon>
    </lineage>
</organism>
<reference evidence="2 3" key="1">
    <citation type="journal article" date="2016" name="Mol. Biol. Evol.">
        <title>Comparative Genomics of Early-Diverging Mushroom-Forming Fungi Provides Insights into the Origins of Lignocellulose Decay Capabilities.</title>
        <authorList>
            <person name="Nagy L.G."/>
            <person name="Riley R."/>
            <person name="Tritt A."/>
            <person name="Adam C."/>
            <person name="Daum C."/>
            <person name="Floudas D."/>
            <person name="Sun H."/>
            <person name="Yadav J.S."/>
            <person name="Pangilinan J."/>
            <person name="Larsson K.H."/>
            <person name="Matsuura K."/>
            <person name="Barry K."/>
            <person name="Labutti K."/>
            <person name="Kuo R."/>
            <person name="Ohm R.A."/>
            <person name="Bhattacharya S.S."/>
            <person name="Shirouzu T."/>
            <person name="Yoshinaga Y."/>
            <person name="Martin F.M."/>
            <person name="Grigoriev I.V."/>
            <person name="Hibbett D.S."/>
        </authorList>
    </citation>
    <scope>NUCLEOTIDE SEQUENCE [LARGE SCALE GENOMIC DNA]</scope>
    <source>
        <strain evidence="2 3">HHB12029</strain>
    </source>
</reference>
<dbReference type="InParanoid" id="A0A165EHW8"/>
<dbReference type="AlphaFoldDB" id="A0A165EHW8"/>
<feature type="compositionally biased region" description="Basic residues" evidence="1">
    <location>
        <begin position="716"/>
        <end position="726"/>
    </location>
</feature>
<feature type="compositionally biased region" description="Gly residues" evidence="1">
    <location>
        <begin position="288"/>
        <end position="316"/>
    </location>
</feature>
<feature type="compositionally biased region" description="Gly residues" evidence="1">
    <location>
        <begin position="330"/>
        <end position="339"/>
    </location>
</feature>
<dbReference type="STRING" id="1314781.A0A165EHW8"/>
<feature type="region of interest" description="Disordered" evidence="1">
    <location>
        <begin position="1"/>
        <end position="28"/>
    </location>
</feature>
<keyword evidence="3" id="KW-1185">Reference proteome</keyword>
<dbReference type="Proteomes" id="UP000077266">
    <property type="component" value="Unassembled WGS sequence"/>
</dbReference>
<gene>
    <name evidence="2" type="ORF">EXIGLDRAFT_752504</name>
</gene>
<feature type="compositionally biased region" description="Low complexity" evidence="1">
    <location>
        <begin position="241"/>
        <end position="280"/>
    </location>
</feature>
<proteinExistence type="predicted"/>
<sequence length="726" mass="76144">MPKAVKQKKRERSPAAEREHELHAPVKNKMKLDKKYLKLAPFNATHKAPPHADDTAAQTTTTTVATTSTTPVATPDPIAAAVPDPIVAAGPDEITAAVLETVNAAFPAVTARVSEELEEGEIDEDDDMAVDVDAEYPGQIDNEVSATIATVDVEVEVIEAEEEVVEQPSAKESTVEPKEEEPVLNDTVMLDDDPEESDILYTELQSAQNVHRFYTYVDYANPNILRTVDLAPDVENIHYFGPSQAPSGSSAAGHGGASNSQSTASGGFNASNAGNAQGQPNAPPPAGAGAGGNPFNGAAGGMPNGAAGGNGGGNGGAPPNPPPPANAGNGNPGANGQAGGAAPPPPPPQQPAPPLALPDGFTPRPAGGFPIPDGMCPETVFQNMTKEQLEFQAQLGGVYAEMMGDRFTEDCAHKMDTVLAIISLATGIPVDDLEISVPIPAVAPESLERAPPHTAHVSGPGLTDLMCRRLVATEVLAHKDYEGFAIRLHSHSPARSTYAMTVEGWPTAKAHHLPIVRLHVGTKMTENPVLGAFAEKHHDLVPPNANPDITMRAHAVRYLVNNMEIVPLAQKSAEGKTTYKWIFRVPPLTYEPAAWAQLRNIISSLNLDHYQFGKAAAVYVNARAQAKKNATPNPDKEKICSICYSFSHPSGQCPYPDIPGWHGPVPNGHKRDNGPDALTVGAATSPPPFNRARTPGSNRFNTANSGAAGGSGGGSRGRRGGRSRGA</sequence>
<evidence type="ECO:0000313" key="3">
    <source>
        <dbReference type="Proteomes" id="UP000077266"/>
    </source>
</evidence>
<evidence type="ECO:0000256" key="1">
    <source>
        <dbReference type="SAM" id="MobiDB-lite"/>
    </source>
</evidence>
<accession>A0A165EHW8</accession>
<protein>
    <submittedName>
        <fullName evidence="2">Uncharacterized protein</fullName>
    </submittedName>
</protein>
<feature type="compositionally biased region" description="Basic residues" evidence="1">
    <location>
        <begin position="1"/>
        <end position="11"/>
    </location>
</feature>
<dbReference type="OrthoDB" id="3070652at2759"/>
<feature type="region of interest" description="Disordered" evidence="1">
    <location>
        <begin position="44"/>
        <end position="77"/>
    </location>
</feature>
<feature type="compositionally biased region" description="Pro residues" evidence="1">
    <location>
        <begin position="342"/>
        <end position="356"/>
    </location>
</feature>
<feature type="region of interest" description="Disordered" evidence="1">
    <location>
        <begin position="664"/>
        <end position="726"/>
    </location>
</feature>
<feature type="compositionally biased region" description="Polar residues" evidence="1">
    <location>
        <begin position="695"/>
        <end position="704"/>
    </location>
</feature>
<name>A0A165EHW8_EXIGL</name>
<dbReference type="EMBL" id="KV426139">
    <property type="protein sequence ID" value="KZV86972.1"/>
    <property type="molecule type" value="Genomic_DNA"/>
</dbReference>
<feature type="compositionally biased region" description="Low complexity" evidence="1">
    <location>
        <begin position="55"/>
        <end position="77"/>
    </location>
</feature>
<feature type="compositionally biased region" description="Basic and acidic residues" evidence="1">
    <location>
        <begin position="12"/>
        <end position="28"/>
    </location>
</feature>
<feature type="region of interest" description="Disordered" evidence="1">
    <location>
        <begin position="241"/>
        <end position="372"/>
    </location>
</feature>